<protein>
    <submittedName>
        <fullName evidence="1">Uncharacterized protein</fullName>
    </submittedName>
</protein>
<gene>
    <name evidence="1" type="ordered locus">Bpet3631</name>
</gene>
<dbReference type="EMBL" id="AM902716">
    <property type="protein sequence ID" value="CAP43974.1"/>
    <property type="molecule type" value="Genomic_DNA"/>
</dbReference>
<reference evidence="1 2" key="1">
    <citation type="journal article" date="2008" name="BMC Genomics">
        <title>The missing link: Bordetella petrii is endowed with both the metabolic versatility of environmental bacteria and virulence traits of pathogenic Bordetellae.</title>
        <authorList>
            <person name="Gross R."/>
            <person name="Guzman C.A."/>
            <person name="Sebaihia M."/>
            <person name="Martins Dos Santos V.A."/>
            <person name="Pieper D.H."/>
            <person name="Koebnik R."/>
            <person name="Lechner M."/>
            <person name="Bartels D."/>
            <person name="Buhrmester J."/>
            <person name="Choudhuri J.V."/>
            <person name="Ebensen T."/>
            <person name="Gaigalat L."/>
            <person name="Herrmann S."/>
            <person name="Khachane A.N."/>
            <person name="Larisch C."/>
            <person name="Link S."/>
            <person name="Linke B."/>
            <person name="Meyer F."/>
            <person name="Mormann S."/>
            <person name="Nakunst D."/>
            <person name="Rueckert C."/>
            <person name="Schneiker-Bekel S."/>
            <person name="Schulze K."/>
            <person name="Vorhoelter F.J."/>
            <person name="Yevsa T."/>
            <person name="Engle J.T."/>
            <person name="Goldman W.E."/>
            <person name="Puehler A."/>
            <person name="Goebel U.B."/>
            <person name="Goesmann A."/>
            <person name="Bloecker H."/>
            <person name="Kaiser O."/>
            <person name="Martinez-Arias R."/>
        </authorList>
    </citation>
    <scope>NUCLEOTIDE SEQUENCE [LARGE SCALE GENOMIC DNA]</scope>
    <source>
        <strain evidence="2">ATCC BAA-461 / DSM 12804 / CCUG 43448 / CIP 107267 / Se-1111R</strain>
    </source>
</reference>
<accession>A9HZR6</accession>
<proteinExistence type="predicted"/>
<dbReference type="KEGG" id="bpt:Bpet3631"/>
<dbReference type="Proteomes" id="UP000001225">
    <property type="component" value="Chromosome"/>
</dbReference>
<name>A9HZR6_BORPD</name>
<sequence>MEENIAGPSIGAALRGADGHSGSVMPMAMTYVAQGSLHAGA</sequence>
<organism evidence="1 2">
    <name type="scientific">Bordetella petrii (strain ATCC BAA-461 / DSM 12804 / CCUG 43448 / CIP 107267 / Se-1111R)</name>
    <dbReference type="NCBI Taxonomy" id="340100"/>
    <lineage>
        <taxon>Bacteria</taxon>
        <taxon>Pseudomonadati</taxon>
        <taxon>Pseudomonadota</taxon>
        <taxon>Betaproteobacteria</taxon>
        <taxon>Burkholderiales</taxon>
        <taxon>Alcaligenaceae</taxon>
        <taxon>Bordetella</taxon>
    </lineage>
</organism>
<keyword evidence="2" id="KW-1185">Reference proteome</keyword>
<evidence type="ECO:0000313" key="2">
    <source>
        <dbReference type="Proteomes" id="UP000001225"/>
    </source>
</evidence>
<evidence type="ECO:0000313" key="1">
    <source>
        <dbReference type="EMBL" id="CAP43974.1"/>
    </source>
</evidence>
<dbReference type="AlphaFoldDB" id="A9HZR6"/>